<dbReference type="AlphaFoldDB" id="A0A837CF01"/>
<proteinExistence type="predicted"/>
<keyword evidence="1" id="KW-0732">Signal</keyword>
<feature type="chain" id="PRO_5032344543" description="Pentapeptide MXKDX repeat protein" evidence="1">
    <location>
        <begin position="23"/>
        <end position="84"/>
    </location>
</feature>
<dbReference type="RefSeq" id="WP_028175071.1">
    <property type="nucleotide sequence ID" value="NZ_ADOU02000004.1"/>
</dbReference>
<organism evidence="2 3">
    <name type="scientific">Bradyrhizobium diazoefficiens SEMIA 5080</name>
    <dbReference type="NCBI Taxonomy" id="754504"/>
    <lineage>
        <taxon>Bacteria</taxon>
        <taxon>Pseudomonadati</taxon>
        <taxon>Pseudomonadota</taxon>
        <taxon>Alphaproteobacteria</taxon>
        <taxon>Hyphomicrobiales</taxon>
        <taxon>Nitrobacteraceae</taxon>
        <taxon>Bradyrhizobium</taxon>
    </lineage>
</organism>
<feature type="signal peptide" evidence="1">
    <location>
        <begin position="1"/>
        <end position="22"/>
    </location>
</feature>
<accession>A0A837CF01</accession>
<dbReference type="Proteomes" id="UP000024900">
    <property type="component" value="Unassembled WGS sequence"/>
</dbReference>
<protein>
    <recommendedName>
        <fullName evidence="4">Pentapeptide MXKDX repeat protein</fullName>
    </recommendedName>
</protein>
<sequence>MKMLLTTAAFVAFTLSLSPASAAMMACTGENMTKSTAMMMGTADTPAKMAANKEMAMANTDMSNGKMKSGCMHYMKSQKAMMAK</sequence>
<dbReference type="PROSITE" id="PS51257">
    <property type="entry name" value="PROKAR_LIPOPROTEIN"/>
    <property type="match status" value="1"/>
</dbReference>
<dbReference type="EMBL" id="ADOU02000004">
    <property type="protein sequence ID" value="KGJ67894.1"/>
    <property type="molecule type" value="Genomic_DNA"/>
</dbReference>
<evidence type="ECO:0000313" key="2">
    <source>
        <dbReference type="EMBL" id="KGJ67894.1"/>
    </source>
</evidence>
<evidence type="ECO:0000256" key="1">
    <source>
        <dbReference type="SAM" id="SignalP"/>
    </source>
</evidence>
<evidence type="ECO:0000313" key="3">
    <source>
        <dbReference type="Proteomes" id="UP000024900"/>
    </source>
</evidence>
<name>A0A837CF01_9BRAD</name>
<comment type="caution">
    <text evidence="2">The sequence shown here is derived from an EMBL/GenBank/DDBJ whole genome shotgun (WGS) entry which is preliminary data.</text>
</comment>
<reference evidence="2 3" key="1">
    <citation type="journal article" date="2014" name="BMC Genomics">
        <title>Comparative genomics of Bradyrhizobium japonicum CPAC 15 and Bradyrhizobium diazoefficiens CPAC 7: elite model strains for understanding symbiotic performance with soybean.</title>
        <authorList>
            <person name="Siqueira A.F."/>
            <person name="Ormeno-Orrillo E."/>
            <person name="Souza R.C."/>
            <person name="Rodrigues E.P."/>
            <person name="Almeida L.G."/>
            <person name="Barcellos F.G."/>
            <person name="Batista J.S."/>
            <person name="Nakatami A.S."/>
            <person name="Martinez-Romero E."/>
            <person name="Vasconcelos A.T."/>
            <person name="Hungria M."/>
        </authorList>
    </citation>
    <scope>NUCLEOTIDE SEQUENCE [LARGE SCALE GENOMIC DNA]</scope>
    <source>
        <strain evidence="2 3">SEMIA 5080</strain>
    </source>
</reference>
<gene>
    <name evidence="2" type="ORF">BJA5080_01207</name>
</gene>
<evidence type="ECO:0008006" key="4">
    <source>
        <dbReference type="Google" id="ProtNLM"/>
    </source>
</evidence>